<dbReference type="HAMAP" id="MF_00120">
    <property type="entry name" value="GatA"/>
    <property type="match status" value="1"/>
</dbReference>
<comment type="subcellular location">
    <subcellularLocation>
        <location evidence="5">Mitochondrion</location>
    </subcellularLocation>
</comment>
<name>A0AAN9ZAW8_9ORTH</name>
<evidence type="ECO:0000313" key="9">
    <source>
        <dbReference type="Proteomes" id="UP001378592"/>
    </source>
</evidence>
<evidence type="ECO:0000256" key="1">
    <source>
        <dbReference type="ARBA" id="ARBA00022598"/>
    </source>
</evidence>
<dbReference type="InterPro" id="IPR004412">
    <property type="entry name" value="GatA"/>
</dbReference>
<keyword evidence="3 5" id="KW-0067">ATP-binding</keyword>
<dbReference type="Proteomes" id="UP001378592">
    <property type="component" value="Unassembled WGS sequence"/>
</dbReference>
<dbReference type="GO" id="GO:0032543">
    <property type="term" value="P:mitochondrial translation"/>
    <property type="evidence" value="ECO:0007669"/>
    <property type="project" value="UniProtKB-UniRule"/>
</dbReference>
<feature type="compositionally biased region" description="Polar residues" evidence="6">
    <location>
        <begin position="150"/>
        <end position="162"/>
    </location>
</feature>
<dbReference type="GO" id="GO:0005524">
    <property type="term" value="F:ATP binding"/>
    <property type="evidence" value="ECO:0007669"/>
    <property type="project" value="UniProtKB-KW"/>
</dbReference>
<organism evidence="8 9">
    <name type="scientific">Gryllus longicercus</name>
    <dbReference type="NCBI Taxonomy" id="2509291"/>
    <lineage>
        <taxon>Eukaryota</taxon>
        <taxon>Metazoa</taxon>
        <taxon>Ecdysozoa</taxon>
        <taxon>Arthropoda</taxon>
        <taxon>Hexapoda</taxon>
        <taxon>Insecta</taxon>
        <taxon>Pterygota</taxon>
        <taxon>Neoptera</taxon>
        <taxon>Polyneoptera</taxon>
        <taxon>Orthoptera</taxon>
        <taxon>Ensifera</taxon>
        <taxon>Gryllidea</taxon>
        <taxon>Grylloidea</taxon>
        <taxon>Gryllidae</taxon>
        <taxon>Gryllinae</taxon>
        <taxon>Gryllus</taxon>
    </lineage>
</organism>
<dbReference type="Gene3D" id="3.90.1300.10">
    <property type="entry name" value="Amidase signature (AS) domain"/>
    <property type="match status" value="1"/>
</dbReference>
<dbReference type="PANTHER" id="PTHR11895:SF7">
    <property type="entry name" value="GLUTAMYL-TRNA(GLN) AMIDOTRANSFERASE SUBUNIT A, MITOCHONDRIAL"/>
    <property type="match status" value="1"/>
</dbReference>
<comment type="caution">
    <text evidence="8">The sequence shown here is derived from an EMBL/GenBank/DDBJ whole genome shotgun (WGS) entry which is preliminary data.</text>
</comment>
<evidence type="ECO:0000256" key="5">
    <source>
        <dbReference type="HAMAP-Rule" id="MF_03150"/>
    </source>
</evidence>
<evidence type="ECO:0000313" key="8">
    <source>
        <dbReference type="EMBL" id="KAK7868350.1"/>
    </source>
</evidence>
<feature type="region of interest" description="Disordered" evidence="6">
    <location>
        <begin position="149"/>
        <end position="168"/>
    </location>
</feature>
<dbReference type="SUPFAM" id="SSF75304">
    <property type="entry name" value="Amidase signature (AS) enzymes"/>
    <property type="match status" value="1"/>
</dbReference>
<reference evidence="8 9" key="1">
    <citation type="submission" date="2024-03" db="EMBL/GenBank/DDBJ databases">
        <title>The genome assembly and annotation of the cricket Gryllus longicercus Weissman &amp; Gray.</title>
        <authorList>
            <person name="Szrajer S."/>
            <person name="Gray D."/>
            <person name="Ylla G."/>
        </authorList>
    </citation>
    <scope>NUCLEOTIDE SEQUENCE [LARGE SCALE GENOMIC DNA]</scope>
    <source>
        <strain evidence="8">DAG 2021-001</strain>
        <tissue evidence="8">Whole body minus gut</tissue>
    </source>
</reference>
<evidence type="ECO:0000256" key="4">
    <source>
        <dbReference type="ARBA" id="ARBA00022917"/>
    </source>
</evidence>
<evidence type="ECO:0000259" key="7">
    <source>
        <dbReference type="Pfam" id="PF01425"/>
    </source>
</evidence>
<dbReference type="InterPro" id="IPR023631">
    <property type="entry name" value="Amidase_dom"/>
</dbReference>
<dbReference type="Pfam" id="PF01425">
    <property type="entry name" value="Amidase"/>
    <property type="match status" value="1"/>
</dbReference>
<feature type="active site" description="Charge relay system" evidence="5">
    <location>
        <position position="174"/>
    </location>
</feature>
<keyword evidence="4 5" id="KW-0648">Protein biosynthesis</keyword>
<protein>
    <recommendedName>
        <fullName evidence="5">Glutamyl-tRNA(Gln) amidotransferase subunit A, mitochondrial</fullName>
        <shortName evidence="5">Glu-AdT subunit A</shortName>
        <ecNumber evidence="5">6.3.5.7</ecNumber>
    </recommendedName>
</protein>
<gene>
    <name evidence="5" type="primary">GatA</name>
    <name evidence="8" type="ORF">R5R35_013644</name>
</gene>
<dbReference type="GO" id="GO:0005739">
    <property type="term" value="C:mitochondrion"/>
    <property type="evidence" value="ECO:0007669"/>
    <property type="project" value="UniProtKB-SubCell"/>
</dbReference>
<proteinExistence type="inferred from homology"/>
<keyword evidence="2 5" id="KW-0547">Nucleotide-binding</keyword>
<dbReference type="InterPro" id="IPR036928">
    <property type="entry name" value="AS_sf"/>
</dbReference>
<comment type="subunit">
    <text evidence="5">Subunit of the heterotrimeric GatCAB amidotransferase (AdT) complex, composed of A, B and C subunits.</text>
</comment>
<comment type="catalytic activity">
    <reaction evidence="5">
        <text>L-glutamyl-tRNA(Gln) + L-glutamine + ATP + H2O = L-glutaminyl-tRNA(Gln) + L-glutamate + ADP + phosphate + H(+)</text>
        <dbReference type="Rhea" id="RHEA:17521"/>
        <dbReference type="Rhea" id="RHEA-COMP:9681"/>
        <dbReference type="Rhea" id="RHEA-COMP:9684"/>
        <dbReference type="ChEBI" id="CHEBI:15377"/>
        <dbReference type="ChEBI" id="CHEBI:15378"/>
        <dbReference type="ChEBI" id="CHEBI:29985"/>
        <dbReference type="ChEBI" id="CHEBI:30616"/>
        <dbReference type="ChEBI" id="CHEBI:43474"/>
        <dbReference type="ChEBI" id="CHEBI:58359"/>
        <dbReference type="ChEBI" id="CHEBI:78520"/>
        <dbReference type="ChEBI" id="CHEBI:78521"/>
        <dbReference type="ChEBI" id="CHEBI:456216"/>
        <dbReference type="EC" id="6.3.5.7"/>
    </reaction>
</comment>
<evidence type="ECO:0000256" key="3">
    <source>
        <dbReference type="ARBA" id="ARBA00022840"/>
    </source>
</evidence>
<evidence type="ECO:0000256" key="6">
    <source>
        <dbReference type="SAM" id="MobiDB-lite"/>
    </source>
</evidence>
<comment type="function">
    <text evidence="5">Allows the formation of correctly charged Gln-tRNA(Gln) through the transamidation of misacylated Glu-tRNA(Gln) in the mitochondria. The reaction takes place in the presence of glutamine and ATP through an activated gamma-phospho-Glu-tRNA(Gln).</text>
</comment>
<dbReference type="AlphaFoldDB" id="A0AAN9ZAW8"/>
<comment type="similarity">
    <text evidence="5">Belongs to the amidase family. GatA subfamily.</text>
</comment>
<dbReference type="GO" id="GO:0070681">
    <property type="term" value="P:glutaminyl-tRNAGln biosynthesis via transamidation"/>
    <property type="evidence" value="ECO:0007669"/>
    <property type="project" value="UniProtKB-UniRule"/>
</dbReference>
<dbReference type="InterPro" id="IPR000120">
    <property type="entry name" value="Amidase"/>
</dbReference>
<keyword evidence="1 5" id="KW-0436">Ligase</keyword>
<keyword evidence="5" id="KW-0496">Mitochondrion</keyword>
<dbReference type="PANTHER" id="PTHR11895">
    <property type="entry name" value="TRANSAMIDASE"/>
    <property type="match status" value="1"/>
</dbReference>
<dbReference type="GO" id="GO:0050567">
    <property type="term" value="F:glutaminyl-tRNA synthase (glutamine-hydrolyzing) activity"/>
    <property type="evidence" value="ECO:0007669"/>
    <property type="project" value="UniProtKB-UniRule"/>
</dbReference>
<feature type="domain" description="Amidase" evidence="7">
    <location>
        <begin position="22"/>
        <end position="490"/>
    </location>
</feature>
<keyword evidence="9" id="KW-1185">Reference proteome</keyword>
<dbReference type="EMBL" id="JAZDUA010000096">
    <property type="protein sequence ID" value="KAK7868350.1"/>
    <property type="molecule type" value="Genomic_DNA"/>
</dbReference>
<dbReference type="EC" id="6.3.5.7" evidence="5"/>
<feature type="active site" description="Charge relay system" evidence="5">
    <location>
        <position position="76"/>
    </location>
</feature>
<evidence type="ECO:0000256" key="2">
    <source>
        <dbReference type="ARBA" id="ARBA00022741"/>
    </source>
</evidence>
<accession>A0AAN9ZAW8</accession>
<feature type="active site" description="Acyl-ester intermediate" evidence="5">
    <location>
        <position position="198"/>
    </location>
</feature>
<sequence length="509" mass="55088">MLGSSIRQIGARLRDASVTSSELCEAAVRRAEKIKELNAFVTVTKDVAFDGAQQSNFRFSKGKPIGPLDGVPIAVKDNFCTQGVQTTCASRMLETFNPKYNATVVQNLLDAGAVLLGKCNMDEFAMGSGTVDSFCGPTKNIWRSKFDPSVQKQNASGDGPNSQDRHDWHIAGGSSGGCAVAVASGAVFAALGSDTGGSTRNPAAYCGLVGYKPTYGLLSRHGLIPLVNSMDVPAVLTRTVDDAILVLDTVAGWDAKDSTSIAIDERPACIVNDQNIQNICVGIPTEYHSPGLSEEVLEAWNIVADIFEHAGAKVIQVSLPHTPASIACYSVLNQCEVASNMARYDGIEFGLRSSESESSDELFASSRRKGFGEVVRSRILAGNYFLLQRNYTKYFVQALKVRRLIVNDFERVWSSGVDVLLTPTTLSDAPQYKDFIRLENQQQCVMQDYCTQPVNLAGCPAVSVPIKLSKNGLPISLQLIGKFSDDRMLLSVGRFIEDAVKFPRLNLND</sequence>
<dbReference type="GO" id="GO:0030956">
    <property type="term" value="C:glutamyl-tRNA(Gln) amidotransferase complex"/>
    <property type="evidence" value="ECO:0007669"/>
    <property type="project" value="UniProtKB-UniRule"/>
</dbReference>